<dbReference type="PANTHER" id="PTHR23030:SF39">
    <property type="entry name" value="PROGRAMMED CELL DEATH 6-INTERACTING PROTEIN"/>
    <property type="match status" value="1"/>
</dbReference>
<keyword evidence="4" id="KW-1185">Reference proteome</keyword>
<evidence type="ECO:0000259" key="2">
    <source>
        <dbReference type="PROSITE" id="PS51180"/>
    </source>
</evidence>
<name>A0AAJ6CJM7_9BASI</name>
<protein>
    <submittedName>
        <fullName evidence="3">PH-response regulator protein palA/rim20</fullName>
    </submittedName>
</protein>
<evidence type="ECO:0000256" key="1">
    <source>
        <dbReference type="ARBA" id="ARBA00038154"/>
    </source>
</evidence>
<dbReference type="InterPro" id="IPR004328">
    <property type="entry name" value="BRO1_dom"/>
</dbReference>
<dbReference type="PANTHER" id="PTHR23030">
    <property type="entry name" value="PCD6 INTERACTING PROTEIN-RELATED"/>
    <property type="match status" value="1"/>
</dbReference>
<comment type="similarity">
    <text evidence="1">Belongs to the palA/RIM20 family.</text>
</comment>
<accession>A0AAJ6CJM7</accession>
<dbReference type="AlphaFoldDB" id="A0AAJ6CJM7"/>
<organism evidence="3 4">
    <name type="scientific">Malassezia arunalokei</name>
    <dbReference type="NCBI Taxonomy" id="1514897"/>
    <lineage>
        <taxon>Eukaryota</taxon>
        <taxon>Fungi</taxon>
        <taxon>Dikarya</taxon>
        <taxon>Basidiomycota</taxon>
        <taxon>Ustilaginomycotina</taxon>
        <taxon>Malasseziomycetes</taxon>
        <taxon>Malasseziales</taxon>
        <taxon>Malasseziaceae</taxon>
        <taxon>Malassezia</taxon>
    </lineage>
</organism>
<reference evidence="3 4" key="1">
    <citation type="submission" date="2023-03" db="EMBL/GenBank/DDBJ databases">
        <title>Mating type loci evolution in Malassezia.</title>
        <authorList>
            <person name="Coelho M.A."/>
        </authorList>
    </citation>
    <scope>NUCLEOTIDE SEQUENCE [LARGE SCALE GENOMIC DNA]</scope>
    <source>
        <strain evidence="3 4">CBS 13387</strain>
    </source>
</reference>
<evidence type="ECO:0000313" key="4">
    <source>
        <dbReference type="Proteomes" id="UP001217582"/>
    </source>
</evidence>
<sequence length="664" mass="74787">MPNVLGIPYPQTAPVDVRDGLRAHLHTNFPDIDPQLLERDIEAWQDLRRKCVSRAAPAGPSPLLRDYAAQLDCAVRMLKNKAGTAFPWTPGFSNAPPMQCYESIDAERAYVLLWIAAEHAQSASCESRSTSESLKRAANEFQMAAGCLAHMATLPLPAPLQDQVPCLRHLMLAQAQECFWQKAVQDGLRDTTIAKLAQGVSTLYADSVALAPPSALPTDWLQHMECKRWHFAAAAMYRKSCDDLAQRRHADELGRLMLAASYVERARRAGTRAVATAVVDDVQSLYDIIHTNLVRADKDNELIYLAAPTNAAHLPDMGTALLAVERCPTPIQAPVAYLAQGQQEAWFQRLMTYGVDVAVRLYADRKAQFLEHTLEAMVSRLDAQLEGALSSMQMAETLQRLDRPQRLPTHWHEYVSGIAASGVRALEEQMQRVMQQADMCRAAYEQARPYHDEAVLREYETALSEACRSDQQVRASIERVAPLARIMERGMTALHAWAMPTIRDLQRASEAHTDDIRGIHAMIEQLRDGAQARRRLVLRARAEMDSDDLRETLMHMVRARQVGDAVPAAALDDVLDKSMQRYDVYLCELKQCESEQHERMRQLKQAHMRLLRQADVAQALDAQAEAWHRVEEAYGQWAALRQHVAEGRVFYETLYDRCQRLAGV</sequence>
<dbReference type="Gene3D" id="1.25.40.280">
    <property type="entry name" value="alix/aip1 like domains"/>
    <property type="match status" value="1"/>
</dbReference>
<gene>
    <name evidence="3" type="primary">RIM20</name>
    <name evidence="3" type="ORF">MARU1_000992</name>
</gene>
<dbReference type="Pfam" id="PF03097">
    <property type="entry name" value="BRO1"/>
    <property type="match status" value="1"/>
</dbReference>
<dbReference type="SMART" id="SM01041">
    <property type="entry name" value="BRO1"/>
    <property type="match status" value="1"/>
</dbReference>
<dbReference type="Gene3D" id="1.20.140.50">
    <property type="entry name" value="alix/aip1 like domains"/>
    <property type="match status" value="1"/>
</dbReference>
<dbReference type="InterPro" id="IPR025304">
    <property type="entry name" value="ALIX_V_dom"/>
</dbReference>
<feature type="domain" description="BRO1" evidence="2">
    <location>
        <begin position="3"/>
        <end position="368"/>
    </location>
</feature>
<dbReference type="InterPro" id="IPR038499">
    <property type="entry name" value="BRO1_sf"/>
</dbReference>
<proteinExistence type="inferred from homology"/>
<dbReference type="Gene3D" id="1.20.120.560">
    <property type="entry name" value="alix/aip1 in complex with the ypdl late domain"/>
    <property type="match status" value="1"/>
</dbReference>
<dbReference type="GO" id="GO:0005768">
    <property type="term" value="C:endosome"/>
    <property type="evidence" value="ECO:0007669"/>
    <property type="project" value="TreeGrafter"/>
</dbReference>
<dbReference type="EMBL" id="CP119917">
    <property type="protein sequence ID" value="WFD14981.1"/>
    <property type="molecule type" value="Genomic_DNA"/>
</dbReference>
<dbReference type="Proteomes" id="UP001217582">
    <property type="component" value="Chromosome 2"/>
</dbReference>
<dbReference type="PROSITE" id="PS51180">
    <property type="entry name" value="BRO1"/>
    <property type="match status" value="1"/>
</dbReference>
<dbReference type="Pfam" id="PF13949">
    <property type="entry name" value="ALIX_LYPXL_bnd"/>
    <property type="match status" value="1"/>
</dbReference>
<evidence type="ECO:0000313" key="3">
    <source>
        <dbReference type="EMBL" id="WFD14981.1"/>
    </source>
</evidence>